<evidence type="ECO:0000313" key="3">
    <source>
        <dbReference type="EMBL" id="AXI71144.1"/>
    </source>
</evidence>
<feature type="transmembrane region" description="Helical" evidence="2">
    <location>
        <begin position="6"/>
        <end position="23"/>
    </location>
</feature>
<feature type="region of interest" description="Disordered" evidence="1">
    <location>
        <begin position="83"/>
        <end position="177"/>
    </location>
</feature>
<dbReference type="EMBL" id="CP101397">
    <property type="protein sequence ID" value="UTR81477.1"/>
    <property type="molecule type" value="Genomic_DNA"/>
</dbReference>
<name>A0AAD0Q2S9_9ACTN</name>
<reference evidence="3 5" key="1">
    <citation type="submission" date="2018-07" db="EMBL/GenBank/DDBJ databases">
        <title>Complete genome sequence of soil actinomycete Streptomyces cavourensis tj430.</title>
        <authorList>
            <person name="Wang P."/>
            <person name="Huang Y."/>
        </authorList>
    </citation>
    <scope>NUCLEOTIDE SEQUENCE [LARGE SCALE GENOMIC DNA]</scope>
    <source>
        <strain evidence="3 5">TJ430</strain>
    </source>
</reference>
<keyword evidence="2" id="KW-0812">Transmembrane</keyword>
<evidence type="ECO:0000313" key="6">
    <source>
        <dbReference type="Proteomes" id="UP001058236"/>
    </source>
</evidence>
<reference evidence="4" key="2">
    <citation type="submission" date="2022-07" db="EMBL/GenBank/DDBJ databases">
        <title>Genomic of Streptomyces cavourensis F2.</title>
        <authorList>
            <person name="Hu S."/>
            <person name="Liang W."/>
        </authorList>
    </citation>
    <scope>NUCLEOTIDE SEQUENCE</scope>
    <source>
        <strain evidence="4">F2</strain>
    </source>
</reference>
<dbReference type="AlphaFoldDB" id="A0AAD0Q2S9"/>
<keyword evidence="2" id="KW-1133">Transmembrane helix</keyword>
<protein>
    <submittedName>
        <fullName evidence="3">Uncharacterized protein</fullName>
    </submittedName>
</protein>
<sequence>MGWTVLYIAFGLVALWLLGEVLLQYKARLRWRLLAFGGFLGVVMGVLLASVPVIVVGTLAFATGQTYVTLSFRRGFSTGWAIGGSPGESRRRRGGGERAAVKNPTLEVSDLEVSDPATGPADDSFDSFGHGTGTPTAGSDAPTSVYEPLPLPDDTGQYGVYSDSGDRGSRDDQQQYAADGAQPQFAAYDPYGGYDPQQAQDGYAGPYDYGTGQQSYAAYSDPYIGTTGASASYGGYDPYGNAYDSQGGQQSYADPYAQGYGTDPYTTDTPPGGVWVPQQRDAEQYPPMPPGQPAPYGQGNGGNSGNGYDTGQNEQYRY</sequence>
<evidence type="ECO:0000256" key="1">
    <source>
        <dbReference type="SAM" id="MobiDB-lite"/>
    </source>
</evidence>
<feature type="compositionally biased region" description="Low complexity" evidence="1">
    <location>
        <begin position="259"/>
        <end position="273"/>
    </location>
</feature>
<evidence type="ECO:0000313" key="5">
    <source>
        <dbReference type="Proteomes" id="UP000253779"/>
    </source>
</evidence>
<keyword evidence="2" id="KW-0472">Membrane</keyword>
<dbReference type="Proteomes" id="UP000253779">
    <property type="component" value="Chromosome"/>
</dbReference>
<keyword evidence="6" id="KW-1185">Reference proteome</keyword>
<evidence type="ECO:0000313" key="4">
    <source>
        <dbReference type="EMBL" id="UTR81477.1"/>
    </source>
</evidence>
<accession>A0AAD0Q2S9</accession>
<feature type="compositionally biased region" description="Polar residues" evidence="1">
    <location>
        <begin position="309"/>
        <end position="318"/>
    </location>
</feature>
<feature type="compositionally biased region" description="Basic and acidic residues" evidence="1">
    <location>
        <begin position="164"/>
        <end position="173"/>
    </location>
</feature>
<dbReference type="Proteomes" id="UP001058236">
    <property type="component" value="Chromosome"/>
</dbReference>
<organism evidence="3 5">
    <name type="scientific">Streptomyces cavourensis</name>
    <dbReference type="NCBI Taxonomy" id="67258"/>
    <lineage>
        <taxon>Bacteria</taxon>
        <taxon>Bacillati</taxon>
        <taxon>Actinomycetota</taxon>
        <taxon>Actinomycetes</taxon>
        <taxon>Kitasatosporales</taxon>
        <taxon>Streptomycetaceae</taxon>
        <taxon>Streptomyces</taxon>
    </lineage>
</organism>
<proteinExistence type="predicted"/>
<feature type="transmembrane region" description="Helical" evidence="2">
    <location>
        <begin position="35"/>
        <end position="62"/>
    </location>
</feature>
<dbReference type="EMBL" id="CP030930">
    <property type="protein sequence ID" value="AXI71144.1"/>
    <property type="molecule type" value="Genomic_DNA"/>
</dbReference>
<gene>
    <name evidence="3" type="ORF">DTW94_07365</name>
    <name evidence="4" type="ORF">NLU04_24875</name>
</gene>
<evidence type="ECO:0000256" key="2">
    <source>
        <dbReference type="SAM" id="Phobius"/>
    </source>
</evidence>
<feature type="region of interest" description="Disordered" evidence="1">
    <location>
        <begin position="245"/>
        <end position="318"/>
    </location>
</feature>
<dbReference type="RefSeq" id="WP_114930417.1">
    <property type="nucleotide sequence ID" value="NZ_CP030930.1"/>
</dbReference>